<keyword evidence="7" id="KW-0862">Zinc</keyword>
<evidence type="ECO:0000256" key="7">
    <source>
        <dbReference type="ARBA" id="ARBA00022833"/>
    </source>
</evidence>
<comment type="caution">
    <text evidence="9">The sequence shown here is derived from an EMBL/GenBank/DDBJ whole genome shotgun (WGS) entry which is preliminary data.</text>
</comment>
<accession>A0A9Q0KLV6</accession>
<keyword evidence="10" id="KW-1185">Reference proteome</keyword>
<keyword evidence="5" id="KW-0863">Zinc-finger</keyword>
<evidence type="ECO:0000256" key="4">
    <source>
        <dbReference type="ARBA" id="ARBA00022723"/>
    </source>
</evidence>
<keyword evidence="4" id="KW-0479">Metal-binding</keyword>
<dbReference type="GO" id="GO:0061630">
    <property type="term" value="F:ubiquitin protein ligase activity"/>
    <property type="evidence" value="ECO:0007669"/>
    <property type="project" value="UniProtKB-EC"/>
</dbReference>
<evidence type="ECO:0000256" key="2">
    <source>
        <dbReference type="ARBA" id="ARBA00012483"/>
    </source>
</evidence>
<evidence type="ECO:0000256" key="6">
    <source>
        <dbReference type="ARBA" id="ARBA00022786"/>
    </source>
</evidence>
<dbReference type="AlphaFoldDB" id="A0A9Q0KLV6"/>
<dbReference type="OrthoDB" id="8062037at2759"/>
<dbReference type="Proteomes" id="UP001141806">
    <property type="component" value="Unassembled WGS sequence"/>
</dbReference>
<name>A0A9Q0KLV6_9MAGN</name>
<dbReference type="EC" id="2.3.2.27" evidence="2"/>
<evidence type="ECO:0000256" key="5">
    <source>
        <dbReference type="ARBA" id="ARBA00022771"/>
    </source>
</evidence>
<evidence type="ECO:0000256" key="1">
    <source>
        <dbReference type="ARBA" id="ARBA00000900"/>
    </source>
</evidence>
<evidence type="ECO:0000313" key="10">
    <source>
        <dbReference type="Proteomes" id="UP001141806"/>
    </source>
</evidence>
<dbReference type="Pfam" id="PF14369">
    <property type="entry name" value="Zn_ribbon_19"/>
    <property type="match status" value="1"/>
</dbReference>
<comment type="catalytic activity">
    <reaction evidence="1">
        <text>S-ubiquitinyl-[E2 ubiquitin-conjugating enzyme]-L-cysteine + [acceptor protein]-L-lysine = [E2 ubiquitin-conjugating enzyme]-L-cysteine + N(6)-ubiquitinyl-[acceptor protein]-L-lysine.</text>
        <dbReference type="EC" id="2.3.2.27"/>
    </reaction>
</comment>
<gene>
    <name evidence="9" type="ORF">NE237_006048</name>
</gene>
<evidence type="ECO:0000259" key="8">
    <source>
        <dbReference type="Pfam" id="PF14369"/>
    </source>
</evidence>
<proteinExistence type="predicted"/>
<feature type="domain" description="E3 ubiquitin-protein ligase RNF126-like zinc-ribbon" evidence="8">
    <location>
        <begin position="14"/>
        <end position="48"/>
    </location>
</feature>
<sequence>MSSAGAVGAAAASQLYFCYQCNRTVSITPSPTFDLVCPDCNGGFLEEYENPTPTPTPTPNPFFTYSESFSGGGGGGAFPSLAAGLAGLPFLLSSSSSIEVPADLSALFDPEIRQRSTAAGMQDSEVFNPFLFLQNYIQSLRAGGANIQFVIENNPSDSGGFRLPANLGDYFIGPGLEQLIQQLAENDPNRYGTPPASKSAVEALPIITMSKELLASDSAQCAVLVEELRRILLHREQRNGGLAFHCHPCLGHLVGKRRRATAVLETTMAAMRVGVVETLVLRLGKKTWTKSCSSLHLLQKGLYFLIIWTTKSFGD</sequence>
<evidence type="ECO:0000256" key="3">
    <source>
        <dbReference type="ARBA" id="ARBA00022679"/>
    </source>
</evidence>
<organism evidence="9 10">
    <name type="scientific">Protea cynaroides</name>
    <dbReference type="NCBI Taxonomy" id="273540"/>
    <lineage>
        <taxon>Eukaryota</taxon>
        <taxon>Viridiplantae</taxon>
        <taxon>Streptophyta</taxon>
        <taxon>Embryophyta</taxon>
        <taxon>Tracheophyta</taxon>
        <taxon>Spermatophyta</taxon>
        <taxon>Magnoliopsida</taxon>
        <taxon>Proteales</taxon>
        <taxon>Proteaceae</taxon>
        <taxon>Protea</taxon>
    </lineage>
</organism>
<evidence type="ECO:0000313" key="9">
    <source>
        <dbReference type="EMBL" id="KAJ4972874.1"/>
    </source>
</evidence>
<dbReference type="GO" id="GO:0008270">
    <property type="term" value="F:zinc ion binding"/>
    <property type="evidence" value="ECO:0007669"/>
    <property type="project" value="UniProtKB-KW"/>
</dbReference>
<keyword evidence="6" id="KW-0833">Ubl conjugation pathway</keyword>
<keyword evidence="3" id="KW-0808">Transferase</keyword>
<dbReference type="EMBL" id="JAMYWD010000004">
    <property type="protein sequence ID" value="KAJ4972874.1"/>
    <property type="molecule type" value="Genomic_DNA"/>
</dbReference>
<protein>
    <recommendedName>
        <fullName evidence="2">RING-type E3 ubiquitin transferase</fullName>
        <ecNumber evidence="2">2.3.2.27</ecNumber>
    </recommendedName>
</protein>
<dbReference type="InterPro" id="IPR039525">
    <property type="entry name" value="RNF126-like_zinc-ribbon"/>
</dbReference>
<reference evidence="9" key="1">
    <citation type="journal article" date="2023" name="Plant J.">
        <title>The genome of the king protea, Protea cynaroides.</title>
        <authorList>
            <person name="Chang J."/>
            <person name="Duong T.A."/>
            <person name="Schoeman C."/>
            <person name="Ma X."/>
            <person name="Roodt D."/>
            <person name="Barker N."/>
            <person name="Li Z."/>
            <person name="Van de Peer Y."/>
            <person name="Mizrachi E."/>
        </authorList>
    </citation>
    <scope>NUCLEOTIDE SEQUENCE</scope>
    <source>
        <tissue evidence="9">Young leaves</tissue>
    </source>
</reference>